<name>A0ABV2C063_9GAMM</name>
<organism evidence="2 3">
    <name type="scientific">Aliikangiella maris</name>
    <dbReference type="NCBI Taxonomy" id="3162458"/>
    <lineage>
        <taxon>Bacteria</taxon>
        <taxon>Pseudomonadati</taxon>
        <taxon>Pseudomonadota</taxon>
        <taxon>Gammaproteobacteria</taxon>
        <taxon>Oceanospirillales</taxon>
        <taxon>Pleioneaceae</taxon>
        <taxon>Aliikangiella</taxon>
    </lineage>
</organism>
<keyword evidence="1" id="KW-1133">Transmembrane helix</keyword>
<keyword evidence="3" id="KW-1185">Reference proteome</keyword>
<proteinExistence type="predicted"/>
<reference evidence="2 3" key="1">
    <citation type="submission" date="2024-06" db="EMBL/GenBank/DDBJ databases">
        <authorList>
            <person name="Li F."/>
        </authorList>
    </citation>
    <scope>NUCLEOTIDE SEQUENCE [LARGE SCALE GENOMIC DNA]</scope>
    <source>
        <strain evidence="2 3">GXAS 311</strain>
    </source>
</reference>
<evidence type="ECO:0000313" key="2">
    <source>
        <dbReference type="EMBL" id="MET1257567.1"/>
    </source>
</evidence>
<sequence length="214" mass="23556">MSKIQTINLKKVELKFSDTEDPVAQRTSWEPANRGGANFKAQQMIEENQKIIIKKSVGAIIFYLVFAIPGALAVVILAPYLFISGEIVPGIFAIVWGAIFGGAGFLMLLGDKNMTFDKAKGVYFRGQPRNEMITEDKSVQGSLKDIYAIQLISERIRSTSSQGGSSTYTSYELNLVLRDGSRVNVMDHGKEVAIDDAAKALAKFLNVPVWKGQF</sequence>
<accession>A0ABV2C063</accession>
<evidence type="ECO:0000256" key="1">
    <source>
        <dbReference type="SAM" id="Phobius"/>
    </source>
</evidence>
<keyword evidence="1" id="KW-0812">Transmembrane</keyword>
<gene>
    <name evidence="2" type="ORF">ABVT43_20720</name>
</gene>
<dbReference type="RefSeq" id="WP_353898150.1">
    <property type="nucleotide sequence ID" value="NZ_JBEVCJ010000107.1"/>
</dbReference>
<dbReference type="Proteomes" id="UP001548189">
    <property type="component" value="Unassembled WGS sequence"/>
</dbReference>
<feature type="transmembrane region" description="Helical" evidence="1">
    <location>
        <begin position="87"/>
        <end position="110"/>
    </location>
</feature>
<feature type="transmembrane region" description="Helical" evidence="1">
    <location>
        <begin position="60"/>
        <end position="81"/>
    </location>
</feature>
<comment type="caution">
    <text evidence="2">The sequence shown here is derived from an EMBL/GenBank/DDBJ whole genome shotgun (WGS) entry which is preliminary data.</text>
</comment>
<protein>
    <submittedName>
        <fullName evidence="2">Uncharacterized protein</fullName>
    </submittedName>
</protein>
<keyword evidence="1" id="KW-0472">Membrane</keyword>
<evidence type="ECO:0000313" key="3">
    <source>
        <dbReference type="Proteomes" id="UP001548189"/>
    </source>
</evidence>
<dbReference type="EMBL" id="JBEVCJ010000107">
    <property type="protein sequence ID" value="MET1257567.1"/>
    <property type="molecule type" value="Genomic_DNA"/>
</dbReference>